<evidence type="ECO:0000259" key="1">
    <source>
        <dbReference type="Pfam" id="PF02602"/>
    </source>
</evidence>
<name>A0A840EZR8_9SPHN</name>
<proteinExistence type="predicted"/>
<comment type="caution">
    <text evidence="2">The sequence shown here is derived from an EMBL/GenBank/DDBJ whole genome shotgun (WGS) entry which is preliminary data.</text>
</comment>
<accession>A0A840EZR8</accession>
<dbReference type="InterPro" id="IPR003754">
    <property type="entry name" value="4pyrrol_synth_uPrphyn_synth"/>
</dbReference>
<evidence type="ECO:0000313" key="2">
    <source>
        <dbReference type="EMBL" id="MBB4152513.1"/>
    </source>
</evidence>
<dbReference type="Proteomes" id="UP000529795">
    <property type="component" value="Unassembled WGS sequence"/>
</dbReference>
<sequence length="222" mass="22508">MSLRFAVLRPEPGNAATAARLARHDVLRLPLFVVGPLDWTRPPLGDVDALLVTSANAVRHGGDAMASLRHLPVIAVGAATARAAEAAGFAIAAVGTGDARAALTLAAGRRLLHLTGRDHVALPGVPALAVYAADPVEPPPAALADLAGRTALLHSPRAARRLAELVGDARQAIAIAALGPAVAQAAGAGWRDVVVAAQPSDIALVTCAIDRARGGGDNDRHD</sequence>
<protein>
    <submittedName>
        <fullName evidence="2">Uroporphyrinogen-III synthase</fullName>
        <ecNumber evidence="2">4.2.1.75</ecNumber>
    </submittedName>
</protein>
<reference evidence="2 3" key="1">
    <citation type="submission" date="2020-08" db="EMBL/GenBank/DDBJ databases">
        <title>Genomic Encyclopedia of Type Strains, Phase IV (KMG-IV): sequencing the most valuable type-strain genomes for metagenomic binning, comparative biology and taxonomic classification.</title>
        <authorList>
            <person name="Goeker M."/>
        </authorList>
    </citation>
    <scope>NUCLEOTIDE SEQUENCE [LARGE SCALE GENOMIC DNA]</scope>
    <source>
        <strain evidence="2 3">YC6723</strain>
    </source>
</reference>
<evidence type="ECO:0000313" key="3">
    <source>
        <dbReference type="Proteomes" id="UP000529795"/>
    </source>
</evidence>
<dbReference type="Gene3D" id="3.40.50.10090">
    <property type="match status" value="2"/>
</dbReference>
<dbReference type="InterPro" id="IPR036108">
    <property type="entry name" value="4pyrrol_syn_uPrphyn_synt_sf"/>
</dbReference>
<dbReference type="AlphaFoldDB" id="A0A840EZR8"/>
<dbReference type="GO" id="GO:0033014">
    <property type="term" value="P:tetrapyrrole biosynthetic process"/>
    <property type="evidence" value="ECO:0007669"/>
    <property type="project" value="InterPro"/>
</dbReference>
<dbReference type="EC" id="4.2.1.75" evidence="2"/>
<dbReference type="EMBL" id="JACIEV010000001">
    <property type="protein sequence ID" value="MBB4152513.1"/>
    <property type="molecule type" value="Genomic_DNA"/>
</dbReference>
<gene>
    <name evidence="2" type="ORF">GGQ80_000389</name>
</gene>
<feature type="domain" description="Tetrapyrrole biosynthesis uroporphyrinogen III synthase" evidence="1">
    <location>
        <begin position="22"/>
        <end position="205"/>
    </location>
</feature>
<keyword evidence="2" id="KW-0456">Lyase</keyword>
<dbReference type="GO" id="GO:0004852">
    <property type="term" value="F:uroporphyrinogen-III synthase activity"/>
    <property type="evidence" value="ECO:0007669"/>
    <property type="project" value="UniProtKB-EC"/>
</dbReference>
<keyword evidence="3" id="KW-1185">Reference proteome</keyword>
<organism evidence="2 3">
    <name type="scientific">Sphingomonas jinjuensis</name>
    <dbReference type="NCBI Taxonomy" id="535907"/>
    <lineage>
        <taxon>Bacteria</taxon>
        <taxon>Pseudomonadati</taxon>
        <taxon>Pseudomonadota</taxon>
        <taxon>Alphaproteobacteria</taxon>
        <taxon>Sphingomonadales</taxon>
        <taxon>Sphingomonadaceae</taxon>
        <taxon>Sphingomonas</taxon>
    </lineage>
</organism>
<dbReference type="Pfam" id="PF02602">
    <property type="entry name" value="HEM4"/>
    <property type="match status" value="1"/>
</dbReference>
<dbReference type="RefSeq" id="WP_183982032.1">
    <property type="nucleotide sequence ID" value="NZ_JACIEV010000001.1"/>
</dbReference>
<dbReference type="SUPFAM" id="SSF69618">
    <property type="entry name" value="HemD-like"/>
    <property type="match status" value="1"/>
</dbReference>